<evidence type="ECO:0000313" key="4">
    <source>
        <dbReference type="Proteomes" id="UP000193564"/>
    </source>
</evidence>
<evidence type="ECO:0000313" key="5">
    <source>
        <dbReference type="Proteomes" id="UP000467201"/>
    </source>
</evidence>
<dbReference type="Proteomes" id="UP000193564">
    <property type="component" value="Unassembled WGS sequence"/>
</dbReference>
<dbReference type="STRING" id="126673.AWC01_02200"/>
<proteinExistence type="predicted"/>
<reference evidence="3 4" key="1">
    <citation type="submission" date="2016-01" db="EMBL/GenBank/DDBJ databases">
        <title>The new phylogeny of the genus Mycobacterium.</title>
        <authorList>
            <person name="Tarcisio F."/>
            <person name="Conor M."/>
            <person name="Antonella G."/>
            <person name="Elisabetta G."/>
            <person name="Giulia F.S."/>
            <person name="Sara T."/>
            <person name="Anna F."/>
            <person name="Clotilde B."/>
            <person name="Roberto B."/>
            <person name="Veronica D.S."/>
            <person name="Fabio R."/>
            <person name="Monica P."/>
            <person name="Olivier J."/>
            <person name="Enrico T."/>
            <person name="Nicola S."/>
        </authorList>
    </citation>
    <scope>NUCLEOTIDE SEQUENCE [LARGE SCALE GENOMIC DNA]</scope>
    <source>
        <strain evidence="3 4">DSM 44339</strain>
    </source>
</reference>
<organism evidence="3 4">
    <name type="scientific">Mycolicibacterium doricum</name>
    <dbReference type="NCBI Taxonomy" id="126673"/>
    <lineage>
        <taxon>Bacteria</taxon>
        <taxon>Bacillati</taxon>
        <taxon>Actinomycetota</taxon>
        <taxon>Actinomycetes</taxon>
        <taxon>Mycobacteriales</taxon>
        <taxon>Mycobacteriaceae</taxon>
        <taxon>Mycolicibacterium</taxon>
    </lineage>
</organism>
<evidence type="ECO:0000313" key="2">
    <source>
        <dbReference type="EMBL" id="BBZ08134.1"/>
    </source>
</evidence>
<dbReference type="RefSeq" id="WP_085187667.1">
    <property type="nucleotide sequence ID" value="NZ_AP022605.1"/>
</dbReference>
<dbReference type="AlphaFoldDB" id="A0A1X1TK84"/>
<dbReference type="EMBL" id="AP022605">
    <property type="protein sequence ID" value="BBZ08134.1"/>
    <property type="molecule type" value="Genomic_DNA"/>
</dbReference>
<dbReference type="Proteomes" id="UP000467201">
    <property type="component" value="Chromosome"/>
</dbReference>
<evidence type="ECO:0000313" key="3">
    <source>
        <dbReference type="EMBL" id="ORV44889.1"/>
    </source>
</evidence>
<dbReference type="EMBL" id="LQOS01000010">
    <property type="protein sequence ID" value="ORV44889.1"/>
    <property type="molecule type" value="Genomic_DNA"/>
</dbReference>
<feature type="compositionally biased region" description="Polar residues" evidence="1">
    <location>
        <begin position="107"/>
        <end position="123"/>
    </location>
</feature>
<gene>
    <name evidence="3" type="ORF">AWC01_02200</name>
    <name evidence="2" type="ORF">MDOR_23030</name>
</gene>
<keyword evidence="4" id="KW-1185">Reference proteome</keyword>
<name>A0A1X1TK84_9MYCO</name>
<reference evidence="2" key="3">
    <citation type="submission" date="2020-02" db="EMBL/GenBank/DDBJ databases">
        <authorList>
            <person name="Matsumoto Y."/>
            <person name="Motooka D."/>
            <person name="Nakamura S."/>
        </authorList>
    </citation>
    <scope>NUCLEOTIDE SEQUENCE</scope>
    <source>
        <strain evidence="2">JCM 12405</strain>
    </source>
</reference>
<dbReference type="KEGG" id="mdr:MDOR_23030"/>
<protein>
    <submittedName>
        <fullName evidence="3">Uncharacterized protein</fullName>
    </submittedName>
</protein>
<sequence length="123" mass="12696">MTAEVYTEIALAELGHLTAGAGGDPAMLDGALGTTTYFGREDVLALGRRLHRARVGGSDAPGHAETAAYFDAVASVLAADPAITVVNVGPQRSAACSTSPHRDATSRWRSSTVARSSRCTPAR</sequence>
<reference evidence="2 5" key="2">
    <citation type="journal article" date="2019" name="Emerg. Microbes Infect.">
        <title>Comprehensive subspecies identification of 175 nontuberculous mycobacteria species based on 7547 genomic profiles.</title>
        <authorList>
            <person name="Matsumoto Y."/>
            <person name="Kinjo T."/>
            <person name="Motooka D."/>
            <person name="Nabeya D."/>
            <person name="Jung N."/>
            <person name="Uechi K."/>
            <person name="Horii T."/>
            <person name="Iida T."/>
            <person name="Fujita J."/>
            <person name="Nakamura S."/>
        </authorList>
    </citation>
    <scope>NUCLEOTIDE SEQUENCE [LARGE SCALE GENOMIC DNA]</scope>
    <source>
        <strain evidence="2 5">JCM 12405</strain>
    </source>
</reference>
<feature type="region of interest" description="Disordered" evidence="1">
    <location>
        <begin position="92"/>
        <end position="123"/>
    </location>
</feature>
<accession>A0A1X1TK84</accession>
<evidence type="ECO:0000256" key="1">
    <source>
        <dbReference type="SAM" id="MobiDB-lite"/>
    </source>
</evidence>